<dbReference type="AlphaFoldDB" id="A0A5N5J9A9"/>
<sequence>MPNCSNDFSLEVILGSHSIYSEKSSSNALAELGSSLKNHSSPGSAIRSDILDCSLMSSNMYSISVKPPEGKYQSSLMHKIDVPWKAFFQTPAVWAMIYAHFCGSWGHYTCLSWLPSYFSEELSLNLTEAAWVSILPPLASVFVTSIAAQLADKLIANGVEITTVRKICQTIAFLSPALCMTLSSVDLGLPPWEIVGILTSGLALSSFALSGLYCTHQDMSPEYASILLGITNTVGAIPGIVGIPLTGYLLDTTHSWSISLFVPSIFFYLTGTIVWLAFASSKPPNFSKTD</sequence>
<evidence type="ECO:0000256" key="8">
    <source>
        <dbReference type="ARBA" id="ARBA00024362"/>
    </source>
</evidence>
<accession>A0A5N5J9A9</accession>
<evidence type="ECO:0000256" key="5">
    <source>
        <dbReference type="ARBA" id="ARBA00022946"/>
    </source>
</evidence>
<keyword evidence="4 9" id="KW-0812">Transmembrane</keyword>
<gene>
    <name evidence="10" type="ORF">DKX38_028516</name>
</gene>
<evidence type="ECO:0000256" key="9">
    <source>
        <dbReference type="SAM" id="Phobius"/>
    </source>
</evidence>
<feature type="transmembrane region" description="Helical" evidence="9">
    <location>
        <begin position="256"/>
        <end position="278"/>
    </location>
</feature>
<dbReference type="Gene3D" id="1.20.1250.20">
    <property type="entry name" value="MFS general substrate transporter like domains"/>
    <property type="match status" value="1"/>
</dbReference>
<evidence type="ECO:0000256" key="6">
    <source>
        <dbReference type="ARBA" id="ARBA00022989"/>
    </source>
</evidence>
<proteinExistence type="inferred from homology"/>
<dbReference type="GO" id="GO:0022857">
    <property type="term" value="F:transmembrane transporter activity"/>
    <property type="evidence" value="ECO:0007669"/>
    <property type="project" value="InterPro"/>
</dbReference>
<dbReference type="InterPro" id="IPR050382">
    <property type="entry name" value="MFS_Na/Anion_cotransporter"/>
</dbReference>
<keyword evidence="5" id="KW-0809">Transit peptide</keyword>
<evidence type="ECO:0000256" key="7">
    <source>
        <dbReference type="ARBA" id="ARBA00023136"/>
    </source>
</evidence>
<dbReference type="FunFam" id="1.20.1250.20:FF:000213">
    <property type="entry name" value="Probable anion transporter 6, chloroplastic"/>
    <property type="match status" value="1"/>
</dbReference>
<dbReference type="SUPFAM" id="SSF103473">
    <property type="entry name" value="MFS general substrate transporter"/>
    <property type="match status" value="1"/>
</dbReference>
<keyword evidence="11" id="KW-1185">Reference proteome</keyword>
<feature type="transmembrane region" description="Helical" evidence="9">
    <location>
        <begin position="226"/>
        <end position="250"/>
    </location>
</feature>
<evidence type="ECO:0000313" key="11">
    <source>
        <dbReference type="Proteomes" id="UP000326939"/>
    </source>
</evidence>
<evidence type="ECO:0000256" key="1">
    <source>
        <dbReference type="ARBA" id="ARBA00004508"/>
    </source>
</evidence>
<evidence type="ECO:0008006" key="12">
    <source>
        <dbReference type="Google" id="ProtNLM"/>
    </source>
</evidence>
<dbReference type="EMBL" id="VDCV01000018">
    <property type="protein sequence ID" value="KAB5514610.1"/>
    <property type="molecule type" value="Genomic_DNA"/>
</dbReference>
<dbReference type="InterPro" id="IPR011701">
    <property type="entry name" value="MFS"/>
</dbReference>
<evidence type="ECO:0000256" key="4">
    <source>
        <dbReference type="ARBA" id="ARBA00022692"/>
    </source>
</evidence>
<dbReference type="PANTHER" id="PTHR11662:SF243">
    <property type="entry name" value="ANION TRANSPORTER 6, CHLOROPLASTIC-RELATED"/>
    <property type="match status" value="1"/>
</dbReference>
<keyword evidence="7 9" id="KW-0472">Membrane</keyword>
<dbReference type="InterPro" id="IPR036259">
    <property type="entry name" value="MFS_trans_sf"/>
</dbReference>
<reference evidence="11" key="1">
    <citation type="journal article" date="2019" name="Gigascience">
        <title>De novo genome assembly of the endangered Acer yangbiense, a plant species with extremely small populations endemic to Yunnan Province, China.</title>
        <authorList>
            <person name="Yang J."/>
            <person name="Wariss H.M."/>
            <person name="Tao L."/>
            <person name="Zhang R."/>
            <person name="Yun Q."/>
            <person name="Hollingsworth P."/>
            <person name="Dao Z."/>
            <person name="Luo G."/>
            <person name="Guo H."/>
            <person name="Ma Y."/>
            <person name="Sun W."/>
        </authorList>
    </citation>
    <scope>NUCLEOTIDE SEQUENCE [LARGE SCALE GENOMIC DNA]</scope>
    <source>
        <strain evidence="11">cv. br00</strain>
    </source>
</reference>
<keyword evidence="2" id="KW-0150">Chloroplast</keyword>
<comment type="similarity">
    <text evidence="8">Belongs to the major facilitator superfamily. Sodium/anion cotransporter (TC 2.A.1.14) family.</text>
</comment>
<evidence type="ECO:0000256" key="2">
    <source>
        <dbReference type="ARBA" id="ARBA00022528"/>
    </source>
</evidence>
<dbReference type="Proteomes" id="UP000326939">
    <property type="component" value="Chromosome 18"/>
</dbReference>
<evidence type="ECO:0000313" key="10">
    <source>
        <dbReference type="EMBL" id="KAB5514610.1"/>
    </source>
</evidence>
<comment type="subcellular location">
    <subcellularLocation>
        <location evidence="1">Plastid</location>
        <location evidence="1">Chloroplast membrane</location>
        <topology evidence="1">Multi-pass membrane protein</topology>
    </subcellularLocation>
</comment>
<dbReference type="Pfam" id="PF07690">
    <property type="entry name" value="MFS_1"/>
    <property type="match status" value="1"/>
</dbReference>
<organism evidence="10 11">
    <name type="scientific">Salix brachista</name>
    <dbReference type="NCBI Taxonomy" id="2182728"/>
    <lineage>
        <taxon>Eukaryota</taxon>
        <taxon>Viridiplantae</taxon>
        <taxon>Streptophyta</taxon>
        <taxon>Embryophyta</taxon>
        <taxon>Tracheophyta</taxon>
        <taxon>Spermatophyta</taxon>
        <taxon>Magnoliopsida</taxon>
        <taxon>eudicotyledons</taxon>
        <taxon>Gunneridae</taxon>
        <taxon>Pentapetalae</taxon>
        <taxon>rosids</taxon>
        <taxon>fabids</taxon>
        <taxon>Malpighiales</taxon>
        <taxon>Salicaceae</taxon>
        <taxon>Saliceae</taxon>
        <taxon>Salix</taxon>
    </lineage>
</organism>
<comment type="caution">
    <text evidence="10">The sequence shown here is derived from an EMBL/GenBank/DDBJ whole genome shotgun (WGS) entry which is preliminary data.</text>
</comment>
<dbReference type="PANTHER" id="PTHR11662">
    <property type="entry name" value="SOLUTE CARRIER FAMILY 17"/>
    <property type="match status" value="1"/>
</dbReference>
<keyword evidence="6 9" id="KW-1133">Transmembrane helix</keyword>
<keyword evidence="3" id="KW-0934">Plastid</keyword>
<evidence type="ECO:0000256" key="3">
    <source>
        <dbReference type="ARBA" id="ARBA00022640"/>
    </source>
</evidence>
<name>A0A5N5J9A9_9ROSI</name>
<feature type="transmembrane region" description="Helical" evidence="9">
    <location>
        <begin position="195"/>
        <end position="214"/>
    </location>
</feature>
<protein>
    <recommendedName>
        <fullName evidence="12">Major facilitator superfamily (MFS) profile domain-containing protein</fullName>
    </recommendedName>
</protein>
<dbReference type="GO" id="GO:0031969">
    <property type="term" value="C:chloroplast membrane"/>
    <property type="evidence" value="ECO:0007669"/>
    <property type="project" value="UniProtKB-SubCell"/>
</dbReference>